<evidence type="ECO:0000256" key="2">
    <source>
        <dbReference type="ARBA" id="ARBA00023125"/>
    </source>
</evidence>
<reference evidence="5 6" key="1">
    <citation type="submission" date="2018-05" db="EMBL/GenBank/DDBJ databases">
        <title>Evolution of GPA BGCs.</title>
        <authorList>
            <person name="Waglechner N."/>
            <person name="Wright G.D."/>
        </authorList>
    </citation>
    <scope>NUCLEOTIDE SEQUENCE [LARGE SCALE GENOMIC DNA]</scope>
    <source>
        <strain evidence="5 6">A82846</strain>
    </source>
</reference>
<dbReference type="Pfam" id="PF12833">
    <property type="entry name" value="HTH_18"/>
    <property type="match status" value="1"/>
</dbReference>
<gene>
    <name evidence="5" type="ORF">DMH04_09570</name>
</gene>
<dbReference type="InterPro" id="IPR050204">
    <property type="entry name" value="AraC_XylS_family_regulators"/>
</dbReference>
<dbReference type="PANTHER" id="PTHR46796:SF12">
    <property type="entry name" value="HTH-TYPE DNA-BINDING TRANSCRIPTIONAL ACTIVATOR EUTR"/>
    <property type="match status" value="1"/>
</dbReference>
<dbReference type="InterPro" id="IPR018060">
    <property type="entry name" value="HTH_AraC"/>
</dbReference>
<dbReference type="SUPFAM" id="SSF46689">
    <property type="entry name" value="Homeodomain-like"/>
    <property type="match status" value="1"/>
</dbReference>
<dbReference type="GO" id="GO:0003700">
    <property type="term" value="F:DNA-binding transcription factor activity"/>
    <property type="evidence" value="ECO:0007669"/>
    <property type="project" value="InterPro"/>
</dbReference>
<evidence type="ECO:0000256" key="3">
    <source>
        <dbReference type="ARBA" id="ARBA00023163"/>
    </source>
</evidence>
<dbReference type="InterPro" id="IPR035418">
    <property type="entry name" value="AraC-bd_2"/>
</dbReference>
<evidence type="ECO:0000259" key="4">
    <source>
        <dbReference type="PROSITE" id="PS01124"/>
    </source>
</evidence>
<organism evidence="5 6">
    <name type="scientific">Kibdelosporangium aridum</name>
    <dbReference type="NCBI Taxonomy" id="2030"/>
    <lineage>
        <taxon>Bacteria</taxon>
        <taxon>Bacillati</taxon>
        <taxon>Actinomycetota</taxon>
        <taxon>Actinomycetes</taxon>
        <taxon>Pseudonocardiales</taxon>
        <taxon>Pseudonocardiaceae</taxon>
        <taxon>Kibdelosporangium</taxon>
    </lineage>
</organism>
<evidence type="ECO:0000256" key="1">
    <source>
        <dbReference type="ARBA" id="ARBA00023015"/>
    </source>
</evidence>
<dbReference type="AlphaFoldDB" id="A0A428ZIR8"/>
<name>A0A428ZIR8_KIBAR</name>
<sequence>MGDFRRMRAIGGWTLLSGEDPTASLPLARHELIRSHDAAEVREVTSRVLRPHRLTVAGTGDLDARVRSVRLRDLSLNLINHGNDVCVDFGPLQTFFAVLIPLSGNADVTVSGERVRLSGDVAAVLSPTDPVTVYWPSDCTLLIVRLEKAALEAQLTALLEKPLGKPLRFMPRMALDSGYGLTWRRGLDLLVSALDRPGTVVEQPLVARPFERTLMSALVVAHPSNYTPMILGEAHVAPSRAVSIALEWIEGHPKWRHTTASLAREADVTERALQRGFRKHLNMRPMEYLREVRLRRIRDELLAAQADAVTVTGLAAEWGFLHTGHFAATYQQRFGEKPSDTLRR</sequence>
<dbReference type="PANTHER" id="PTHR46796">
    <property type="entry name" value="HTH-TYPE TRANSCRIPTIONAL ACTIVATOR RHAS-RELATED"/>
    <property type="match status" value="1"/>
</dbReference>
<evidence type="ECO:0000313" key="5">
    <source>
        <dbReference type="EMBL" id="RSM87957.1"/>
    </source>
</evidence>
<keyword evidence="2" id="KW-0238">DNA-binding</keyword>
<dbReference type="SMART" id="SM00342">
    <property type="entry name" value="HTH_ARAC"/>
    <property type="match status" value="1"/>
</dbReference>
<accession>A0A428ZIR8</accession>
<dbReference type="OrthoDB" id="5464689at2"/>
<dbReference type="GO" id="GO:0043565">
    <property type="term" value="F:sequence-specific DNA binding"/>
    <property type="evidence" value="ECO:0007669"/>
    <property type="project" value="InterPro"/>
</dbReference>
<evidence type="ECO:0000313" key="6">
    <source>
        <dbReference type="Proteomes" id="UP000287547"/>
    </source>
</evidence>
<dbReference type="EMBL" id="QHKI01000005">
    <property type="protein sequence ID" value="RSM87957.1"/>
    <property type="molecule type" value="Genomic_DNA"/>
</dbReference>
<dbReference type="PROSITE" id="PS01124">
    <property type="entry name" value="HTH_ARAC_FAMILY_2"/>
    <property type="match status" value="1"/>
</dbReference>
<dbReference type="InterPro" id="IPR009057">
    <property type="entry name" value="Homeodomain-like_sf"/>
</dbReference>
<keyword evidence="1" id="KW-0805">Transcription regulation</keyword>
<dbReference type="InterPro" id="IPR018062">
    <property type="entry name" value="HTH_AraC-typ_CS"/>
</dbReference>
<protein>
    <submittedName>
        <fullName evidence="5">AraC family transcriptional regulator</fullName>
    </submittedName>
</protein>
<dbReference type="Gene3D" id="1.10.10.60">
    <property type="entry name" value="Homeodomain-like"/>
    <property type="match status" value="1"/>
</dbReference>
<dbReference type="PROSITE" id="PS00041">
    <property type="entry name" value="HTH_ARAC_FAMILY_1"/>
    <property type="match status" value="1"/>
</dbReference>
<dbReference type="Pfam" id="PF14525">
    <property type="entry name" value="AraC_binding_2"/>
    <property type="match status" value="1"/>
</dbReference>
<proteinExistence type="predicted"/>
<keyword evidence="3" id="KW-0804">Transcription</keyword>
<dbReference type="Proteomes" id="UP000287547">
    <property type="component" value="Unassembled WGS sequence"/>
</dbReference>
<feature type="domain" description="HTH araC/xylS-type" evidence="4">
    <location>
        <begin position="243"/>
        <end position="344"/>
    </location>
</feature>
<comment type="caution">
    <text evidence="5">The sequence shown here is derived from an EMBL/GenBank/DDBJ whole genome shotgun (WGS) entry which is preliminary data.</text>
</comment>